<evidence type="ECO:0000259" key="9">
    <source>
        <dbReference type="Pfam" id="PF06414"/>
    </source>
</evidence>
<evidence type="ECO:0000256" key="6">
    <source>
        <dbReference type="ARBA" id="ARBA00032897"/>
    </source>
</evidence>
<keyword evidence="5" id="KW-0067">ATP-binding</keyword>
<accession>A0A2H4HIC3</accession>
<dbReference type="GO" id="GO:0016301">
    <property type="term" value="F:kinase activity"/>
    <property type="evidence" value="ECO:0007669"/>
    <property type="project" value="InterPro"/>
</dbReference>
<dbReference type="AlphaFoldDB" id="A0A2H4HIC3"/>
<evidence type="ECO:0000256" key="4">
    <source>
        <dbReference type="ARBA" id="ARBA00022741"/>
    </source>
</evidence>
<dbReference type="InterPro" id="IPR010488">
    <property type="entry name" value="Zeta_toxin_domain"/>
</dbReference>
<dbReference type="Pfam" id="PF06414">
    <property type="entry name" value="Zeta_toxin"/>
    <property type="match status" value="1"/>
</dbReference>
<dbReference type="InterPro" id="IPR027417">
    <property type="entry name" value="P-loop_NTPase"/>
</dbReference>
<dbReference type="RefSeq" id="WP_002338163.1">
    <property type="nucleotide sequence ID" value="NZ_KY290886.1"/>
</dbReference>
<evidence type="ECO:0000256" key="8">
    <source>
        <dbReference type="SAM" id="MobiDB-lite"/>
    </source>
</evidence>
<comment type="catalytic activity">
    <reaction evidence="7">
        <text>UDP-N-acetyl-alpha-D-glucosamine + ATP = UDP-N-acetyl-alpha-D-glucosamine 3'-phosphate + ADP + H(+)</text>
        <dbReference type="Rhea" id="RHEA:32671"/>
        <dbReference type="ChEBI" id="CHEBI:15378"/>
        <dbReference type="ChEBI" id="CHEBI:30616"/>
        <dbReference type="ChEBI" id="CHEBI:57705"/>
        <dbReference type="ChEBI" id="CHEBI:64353"/>
        <dbReference type="ChEBI" id="CHEBI:456216"/>
        <dbReference type="EC" id="2.7.1.176"/>
    </reaction>
</comment>
<dbReference type="EC" id="2.7.1.176" evidence="2"/>
<proteinExistence type="inferred from homology"/>
<keyword evidence="3" id="KW-1277">Toxin-antitoxin system</keyword>
<dbReference type="Gene3D" id="3.40.50.300">
    <property type="entry name" value="P-loop containing nucleotide triphosphate hydrolases"/>
    <property type="match status" value="1"/>
</dbReference>
<geneLocation type="plasmid" evidence="10">
    <name>pJH-T4</name>
</geneLocation>
<evidence type="ECO:0000256" key="1">
    <source>
        <dbReference type="ARBA" id="ARBA00009104"/>
    </source>
</evidence>
<name>A0A2H4HIC3_ENTFL</name>
<dbReference type="SUPFAM" id="SSF52540">
    <property type="entry name" value="P-loop containing nucleoside triphosphate hydrolases"/>
    <property type="match status" value="1"/>
</dbReference>
<evidence type="ECO:0000256" key="7">
    <source>
        <dbReference type="ARBA" id="ARBA00048178"/>
    </source>
</evidence>
<reference evidence="10" key="1">
    <citation type="submission" date="2016-12" db="EMBL/GenBank/DDBJ databases">
        <title>Genetic characterization of cointegrate plasmids responsible for the mobilization of pRUM-like and pLAG, via pHTbeta, from Enterococcus faecium to E. faecalis.</title>
        <authorList>
            <person name="Di Sante L."/>
            <person name="Morroni G."/>
            <person name="Vignaroli C."/>
            <person name="Brenciani A."/>
        </authorList>
    </citation>
    <scope>NUCLEOTIDE SEQUENCE</scope>
    <source>
        <strain evidence="10">Transconjugant T4</strain>
        <plasmid evidence="10">pJH-T4</plasmid>
    </source>
</reference>
<sequence length="322" mass="37049">MSLGNEKPYYVVIGGVNGAGKSTIYQIQNLKRKELDTDRINADEILRSFGGNWKKQADINKSMREVIREIKDHFKEGKSFHHETAFVGNEYPHKKRLLNAKKLGYESFLIYVGLDSPEKAIERVKSRVAKGGHGVGEDLIRERYVSSLRNLAGLEKYFDNVSIYDNSDEFSYIYVKENHTVVANNTQEYNWVPKAIQEKRAEIPISKQIIKDISQEGLSPKETLERIYSESDDFISDRFFKAEQVDDFYMKHKNEIKERVLAISFSTGVSEDELVGQDKKRNSCKLAYINSVGELLEKTDSELSSMEASRDRSIKKTDFEIE</sequence>
<evidence type="ECO:0000256" key="5">
    <source>
        <dbReference type="ARBA" id="ARBA00022840"/>
    </source>
</evidence>
<evidence type="ECO:0000256" key="3">
    <source>
        <dbReference type="ARBA" id="ARBA00022649"/>
    </source>
</evidence>
<evidence type="ECO:0000313" key="10">
    <source>
        <dbReference type="EMBL" id="ARQ19186.1"/>
    </source>
</evidence>
<keyword evidence="10" id="KW-0614">Plasmid</keyword>
<feature type="compositionally biased region" description="Basic and acidic residues" evidence="8">
    <location>
        <begin position="308"/>
        <end position="322"/>
    </location>
</feature>
<feature type="region of interest" description="Disordered" evidence="8">
    <location>
        <begin position="300"/>
        <end position="322"/>
    </location>
</feature>
<evidence type="ECO:0000256" key="2">
    <source>
        <dbReference type="ARBA" id="ARBA00011963"/>
    </source>
</evidence>
<dbReference type="EMBL" id="KY290886">
    <property type="protein sequence ID" value="ARQ19186.1"/>
    <property type="molecule type" value="Genomic_DNA"/>
</dbReference>
<dbReference type="PANTHER" id="PTHR39206">
    <property type="entry name" value="SLL8004 PROTEIN"/>
    <property type="match status" value="1"/>
</dbReference>
<organism evidence="10">
    <name type="scientific">Enterococcus faecalis</name>
    <name type="common">Streptococcus faecalis</name>
    <dbReference type="NCBI Taxonomy" id="1351"/>
    <lineage>
        <taxon>Bacteria</taxon>
        <taxon>Bacillati</taxon>
        <taxon>Bacillota</taxon>
        <taxon>Bacilli</taxon>
        <taxon>Lactobacillales</taxon>
        <taxon>Enterococcaceae</taxon>
        <taxon>Enterococcus</taxon>
    </lineage>
</organism>
<dbReference type="PANTHER" id="PTHR39206:SF1">
    <property type="entry name" value="SLL8004 PROTEIN"/>
    <property type="match status" value="1"/>
</dbReference>
<dbReference type="GO" id="GO:0005524">
    <property type="term" value="F:ATP binding"/>
    <property type="evidence" value="ECO:0007669"/>
    <property type="project" value="UniProtKB-KW"/>
</dbReference>
<keyword evidence="4" id="KW-0547">Nucleotide-binding</keyword>
<protein>
    <recommendedName>
        <fullName evidence="6">UDP-N-acetylglucosamine kinase</fullName>
        <ecNumber evidence="2">2.7.1.176</ecNumber>
    </recommendedName>
    <alternativeName>
        <fullName evidence="6">UDP-N-acetylglucosamine kinase</fullName>
    </alternativeName>
</protein>
<feature type="domain" description="Zeta toxin" evidence="9">
    <location>
        <begin position="6"/>
        <end position="170"/>
    </location>
</feature>
<comment type="similarity">
    <text evidence="1">Belongs to the zeta toxin family.</text>
</comment>